<organism evidence="7 8">
    <name type="scientific">Almyronema epifaneia S1</name>
    <dbReference type="NCBI Taxonomy" id="2991925"/>
    <lineage>
        <taxon>Bacteria</taxon>
        <taxon>Bacillati</taxon>
        <taxon>Cyanobacteriota</taxon>
        <taxon>Cyanophyceae</taxon>
        <taxon>Nodosilineales</taxon>
        <taxon>Nodosilineaceae</taxon>
        <taxon>Almyronema</taxon>
        <taxon>Almyronema epifaneia</taxon>
    </lineage>
</organism>
<name>A0ABW6IJL8_9CYAN</name>
<evidence type="ECO:0000313" key="8">
    <source>
        <dbReference type="Proteomes" id="UP001600165"/>
    </source>
</evidence>
<dbReference type="CDD" id="cd09854">
    <property type="entry name" value="PIN_VapC-like"/>
    <property type="match status" value="1"/>
</dbReference>
<reference evidence="7 8" key="1">
    <citation type="submission" date="2024-10" db="EMBL/GenBank/DDBJ databases">
        <authorList>
            <person name="Ratan Roy A."/>
            <person name="Morales Sandoval P.H."/>
            <person name="De Los Santos Villalobos S."/>
            <person name="Chakraborty S."/>
            <person name="Mukherjee J."/>
        </authorList>
    </citation>
    <scope>NUCLEOTIDE SEQUENCE [LARGE SCALE GENOMIC DNA]</scope>
    <source>
        <strain evidence="7 8">S1</strain>
    </source>
</reference>
<keyword evidence="8" id="KW-1185">Reference proteome</keyword>
<dbReference type="Proteomes" id="UP001600165">
    <property type="component" value="Unassembled WGS sequence"/>
</dbReference>
<dbReference type="EC" id="3.1.-.-" evidence="5"/>
<comment type="function">
    <text evidence="5">Toxic component of a toxin-antitoxin (TA) system. An RNase.</text>
</comment>
<evidence type="ECO:0000256" key="4">
    <source>
        <dbReference type="ARBA" id="ARBA00022801"/>
    </source>
</evidence>
<evidence type="ECO:0000313" key="7">
    <source>
        <dbReference type="EMBL" id="MFE4108416.1"/>
    </source>
</evidence>
<feature type="binding site" evidence="5">
    <location>
        <position position="15"/>
    </location>
    <ligand>
        <name>Mg(2+)</name>
        <dbReference type="ChEBI" id="CHEBI:18420"/>
    </ligand>
</feature>
<dbReference type="SMART" id="SM00670">
    <property type="entry name" value="PINc"/>
    <property type="match status" value="1"/>
</dbReference>
<evidence type="ECO:0000256" key="3">
    <source>
        <dbReference type="ARBA" id="ARBA00022723"/>
    </source>
</evidence>
<dbReference type="EMBL" id="JBHZOL010000110">
    <property type="protein sequence ID" value="MFE4108416.1"/>
    <property type="molecule type" value="Genomic_DNA"/>
</dbReference>
<keyword evidence="5" id="KW-0460">Magnesium</keyword>
<keyword evidence="4 5" id="KW-0378">Hydrolase</keyword>
<feature type="domain" description="PIN" evidence="6">
    <location>
        <begin position="10"/>
        <end position="133"/>
    </location>
</feature>
<keyword evidence="1 5" id="KW-1277">Toxin-antitoxin system</keyword>
<evidence type="ECO:0000256" key="2">
    <source>
        <dbReference type="ARBA" id="ARBA00022722"/>
    </source>
</evidence>
<evidence type="ECO:0000259" key="6">
    <source>
        <dbReference type="SMART" id="SM00670"/>
    </source>
</evidence>
<keyword evidence="3 5" id="KW-0479">Metal-binding</keyword>
<accession>A0ABW6IJL8</accession>
<comment type="similarity">
    <text evidence="5">Belongs to the PINc/VapC protein family.</text>
</comment>
<protein>
    <recommendedName>
        <fullName evidence="5">Ribonuclease VapC</fullName>
        <shortName evidence="5">RNase VapC</shortName>
        <ecNumber evidence="5">3.1.-.-</ecNumber>
    </recommendedName>
    <alternativeName>
        <fullName evidence="5">Toxin VapC</fullName>
    </alternativeName>
</protein>
<proteinExistence type="inferred from homology"/>
<dbReference type="RefSeq" id="WP_377968047.1">
    <property type="nucleotide sequence ID" value="NZ_JBHZOL010000110.1"/>
</dbReference>
<keyword evidence="5" id="KW-0800">Toxin</keyword>
<dbReference type="InterPro" id="IPR022907">
    <property type="entry name" value="VapC_family"/>
</dbReference>
<feature type="binding site" evidence="5">
    <location>
        <position position="109"/>
    </location>
    <ligand>
        <name>Mg(2+)</name>
        <dbReference type="ChEBI" id="CHEBI:18420"/>
    </ligand>
</feature>
<dbReference type="Gene3D" id="3.40.50.1010">
    <property type="entry name" value="5'-nuclease"/>
    <property type="match status" value="1"/>
</dbReference>
<evidence type="ECO:0000256" key="5">
    <source>
        <dbReference type="HAMAP-Rule" id="MF_00265"/>
    </source>
</evidence>
<evidence type="ECO:0000256" key="1">
    <source>
        <dbReference type="ARBA" id="ARBA00022649"/>
    </source>
</evidence>
<comment type="cofactor">
    <cofactor evidence="5">
        <name>Mg(2+)</name>
        <dbReference type="ChEBI" id="CHEBI:18420"/>
    </cofactor>
</comment>
<keyword evidence="2 5" id="KW-0540">Nuclease</keyword>
<dbReference type="InterPro" id="IPR029060">
    <property type="entry name" value="PIN-like_dom_sf"/>
</dbReference>
<dbReference type="Pfam" id="PF01850">
    <property type="entry name" value="PIN"/>
    <property type="match status" value="1"/>
</dbReference>
<dbReference type="SUPFAM" id="SSF88723">
    <property type="entry name" value="PIN domain-like"/>
    <property type="match status" value="1"/>
</dbReference>
<sequence length="149" mass="16607">MGLLEALQGERIYLDTNAWIYALEGFSEFRAELTLLFGQMQAGTLMGVTSELTLAELLVKPCRDEDESQQARYKKAISNRKNFFIVPVLRALLVDAAALRAKTQLKLPDAIHAATALRANCTTFLTNDRQLKKLIGIPVVLLSEVITDR</sequence>
<dbReference type="HAMAP" id="MF_00265">
    <property type="entry name" value="VapC_Nob1"/>
    <property type="match status" value="1"/>
</dbReference>
<dbReference type="InterPro" id="IPR002716">
    <property type="entry name" value="PIN_dom"/>
</dbReference>
<gene>
    <name evidence="5" type="primary">vapC</name>
    <name evidence="7" type="ORF">ACFVKH_19220</name>
</gene>
<comment type="caution">
    <text evidence="7">The sequence shown here is derived from an EMBL/GenBank/DDBJ whole genome shotgun (WGS) entry which is preliminary data.</text>
</comment>